<evidence type="ECO:0000313" key="2">
    <source>
        <dbReference type="EMBL" id="SHN29829.1"/>
    </source>
</evidence>
<evidence type="ECO:0000313" key="3">
    <source>
        <dbReference type="Proteomes" id="UP000184513"/>
    </source>
</evidence>
<evidence type="ECO:0000256" key="1">
    <source>
        <dbReference type="SAM" id="Phobius"/>
    </source>
</evidence>
<dbReference type="EMBL" id="FRCY01000017">
    <property type="protein sequence ID" value="SHN29829.1"/>
    <property type="molecule type" value="Genomic_DNA"/>
</dbReference>
<dbReference type="STRING" id="388280.SAMN04488057_117107"/>
<organism evidence="2 3">
    <name type="scientific">Cyclobacterium lianum</name>
    <dbReference type="NCBI Taxonomy" id="388280"/>
    <lineage>
        <taxon>Bacteria</taxon>
        <taxon>Pseudomonadati</taxon>
        <taxon>Bacteroidota</taxon>
        <taxon>Cytophagia</taxon>
        <taxon>Cytophagales</taxon>
        <taxon>Cyclobacteriaceae</taxon>
        <taxon>Cyclobacterium</taxon>
    </lineage>
</organism>
<gene>
    <name evidence="2" type="ORF">SAMN04488057_117107</name>
</gene>
<protein>
    <submittedName>
        <fullName evidence="2">Uncharacterized protein</fullName>
    </submittedName>
</protein>
<proteinExistence type="predicted"/>
<feature type="transmembrane region" description="Helical" evidence="1">
    <location>
        <begin position="6"/>
        <end position="39"/>
    </location>
</feature>
<dbReference type="AlphaFoldDB" id="A0A1M7QG91"/>
<keyword evidence="1" id="KW-1133">Transmembrane helix</keyword>
<sequence>MRLLILLNFLCIIIAVFFATGLALKICLVGLSGVIFMILTYEIGQLIQRTKTTDTLLDKMIDKFKKKDE</sequence>
<accession>A0A1M7QG91</accession>
<name>A0A1M7QG91_9BACT</name>
<dbReference type="Proteomes" id="UP000184513">
    <property type="component" value="Unassembled WGS sequence"/>
</dbReference>
<keyword evidence="1" id="KW-0472">Membrane</keyword>
<keyword evidence="1" id="KW-0812">Transmembrane</keyword>
<reference evidence="2 3" key="1">
    <citation type="submission" date="2016-11" db="EMBL/GenBank/DDBJ databases">
        <authorList>
            <person name="Jaros S."/>
            <person name="Januszkiewicz K."/>
            <person name="Wedrychowicz H."/>
        </authorList>
    </citation>
    <scope>NUCLEOTIDE SEQUENCE [LARGE SCALE GENOMIC DNA]</scope>
    <source>
        <strain evidence="2 3">CGMCC 1.6102</strain>
    </source>
</reference>
<keyword evidence="3" id="KW-1185">Reference proteome</keyword>